<comment type="subcellular location">
    <subcellularLocation>
        <location evidence="3">Cytoplasm</location>
    </subcellularLocation>
    <subcellularLocation>
        <location evidence="2">Nucleus</location>
    </subcellularLocation>
</comment>
<dbReference type="Pfam" id="PF13359">
    <property type="entry name" value="DDE_Tnp_4"/>
    <property type="match status" value="1"/>
</dbReference>
<organism evidence="15 16">
    <name type="scientific">Leptobrachium leishanense</name>
    <name type="common">Leishan spiny toad</name>
    <dbReference type="NCBI Taxonomy" id="445787"/>
    <lineage>
        <taxon>Eukaryota</taxon>
        <taxon>Metazoa</taxon>
        <taxon>Chordata</taxon>
        <taxon>Craniata</taxon>
        <taxon>Vertebrata</taxon>
        <taxon>Euteleostomi</taxon>
        <taxon>Amphibia</taxon>
        <taxon>Batrachia</taxon>
        <taxon>Anura</taxon>
        <taxon>Pelobatoidea</taxon>
        <taxon>Megophryidae</taxon>
        <taxon>Leptobrachium</taxon>
    </lineage>
</organism>
<feature type="compositionally biased region" description="Acidic residues" evidence="13">
    <location>
        <begin position="335"/>
        <end position="345"/>
    </location>
</feature>
<feature type="compositionally biased region" description="Basic and acidic residues" evidence="13">
    <location>
        <begin position="346"/>
        <end position="369"/>
    </location>
</feature>
<feature type="region of interest" description="Disordered" evidence="13">
    <location>
        <begin position="335"/>
        <end position="369"/>
    </location>
</feature>
<evidence type="ECO:0000256" key="12">
    <source>
        <dbReference type="ARBA" id="ARBA00045850"/>
    </source>
</evidence>
<dbReference type="OrthoDB" id="9946389at2759"/>
<keyword evidence="6" id="KW-0963">Cytoplasm</keyword>
<comment type="function">
    <text evidence="12">Transposase-derived protein that may have nuclease activity. Does not have transposase activity.</text>
</comment>
<accession>A0A8C5QXA3</accession>
<evidence type="ECO:0000256" key="4">
    <source>
        <dbReference type="ARBA" id="ARBA00006958"/>
    </source>
</evidence>
<feature type="domain" description="DDE Tnp4" evidence="14">
    <location>
        <begin position="173"/>
        <end position="326"/>
    </location>
</feature>
<evidence type="ECO:0000256" key="13">
    <source>
        <dbReference type="SAM" id="MobiDB-lite"/>
    </source>
</evidence>
<dbReference type="Ensembl" id="ENSLLET00000044284.1">
    <property type="protein sequence ID" value="ENSLLEP00000042580.1"/>
    <property type="gene ID" value="ENSLLEG00000027097.1"/>
</dbReference>
<dbReference type="GO" id="GO:0004518">
    <property type="term" value="F:nuclease activity"/>
    <property type="evidence" value="ECO:0007669"/>
    <property type="project" value="UniProtKB-KW"/>
</dbReference>
<evidence type="ECO:0000256" key="8">
    <source>
        <dbReference type="ARBA" id="ARBA00022723"/>
    </source>
</evidence>
<reference evidence="15" key="1">
    <citation type="submission" date="2025-08" db="UniProtKB">
        <authorList>
            <consortium name="Ensembl"/>
        </authorList>
    </citation>
    <scope>IDENTIFICATION</scope>
</reference>
<evidence type="ECO:0000256" key="6">
    <source>
        <dbReference type="ARBA" id="ARBA00022490"/>
    </source>
</evidence>
<dbReference type="GO" id="GO:0005737">
    <property type="term" value="C:cytoplasm"/>
    <property type="evidence" value="ECO:0007669"/>
    <property type="project" value="UniProtKB-SubCell"/>
</dbReference>
<keyword evidence="7" id="KW-0540">Nuclease</keyword>
<evidence type="ECO:0000256" key="1">
    <source>
        <dbReference type="ARBA" id="ARBA00001968"/>
    </source>
</evidence>
<dbReference type="Proteomes" id="UP000694569">
    <property type="component" value="Unplaced"/>
</dbReference>
<dbReference type="GO" id="GO:0046872">
    <property type="term" value="F:metal ion binding"/>
    <property type="evidence" value="ECO:0007669"/>
    <property type="project" value="UniProtKB-KW"/>
</dbReference>
<dbReference type="PANTHER" id="PTHR22930:SF275">
    <property type="entry name" value="NUCLEASE HARBI1-RELATED"/>
    <property type="match status" value="1"/>
</dbReference>
<proteinExistence type="inferred from homology"/>
<dbReference type="InterPro" id="IPR045249">
    <property type="entry name" value="HARBI1-like"/>
</dbReference>
<reference evidence="15" key="2">
    <citation type="submission" date="2025-09" db="UniProtKB">
        <authorList>
            <consortium name="Ensembl"/>
        </authorList>
    </citation>
    <scope>IDENTIFICATION</scope>
</reference>
<name>A0A8C5QXA3_9ANUR</name>
<dbReference type="InterPro" id="IPR027806">
    <property type="entry name" value="HARBI1_dom"/>
</dbReference>
<evidence type="ECO:0000256" key="2">
    <source>
        <dbReference type="ARBA" id="ARBA00004123"/>
    </source>
</evidence>
<evidence type="ECO:0000256" key="11">
    <source>
        <dbReference type="ARBA" id="ARBA00030126"/>
    </source>
</evidence>
<dbReference type="PANTHER" id="PTHR22930">
    <property type="match status" value="1"/>
</dbReference>
<sequence>MVYQQVFICSPELSSCLRHLTPMALVFLAQRAHVRRRRRTPQERVFRARTQFLNLPEEVVMQRYHLHPALIRDLCHLLESDLQPSTGRSHALPVYVKVTAALNFYTSGTFQTPAGDAAGISQASMSRCVTQVTEAIVRRAHHFIRFPRGRIQRRSAIQDFQRLHGFPGTVGAVGCTHVALKPPSDHEGRYRNRWRYHSMHMQAVCDAKGTLTHIVAEYPGSVSEEDILAQSSLAHMFQNQGNDEEAWLIGGSCYSQKPWLMTQIEDPQTSAEMKYNASHAAALSVVTRAFCCLKSRFRCLSRRGGSLQYSPLKVSQIFVACCVLHNMAVSHGLEIQEEEREDVSDNETREEASEEAEQARQELLRRHFA</sequence>
<evidence type="ECO:0000259" key="14">
    <source>
        <dbReference type="Pfam" id="PF13359"/>
    </source>
</evidence>
<evidence type="ECO:0000256" key="3">
    <source>
        <dbReference type="ARBA" id="ARBA00004496"/>
    </source>
</evidence>
<protein>
    <recommendedName>
        <fullName evidence="5">Putative nuclease HARBI1</fullName>
    </recommendedName>
    <alternativeName>
        <fullName evidence="11">Harbinger transposase-derived nuclease</fullName>
    </alternativeName>
</protein>
<evidence type="ECO:0000256" key="7">
    <source>
        <dbReference type="ARBA" id="ARBA00022722"/>
    </source>
</evidence>
<evidence type="ECO:0000313" key="15">
    <source>
        <dbReference type="Ensembl" id="ENSLLEP00000042580.1"/>
    </source>
</evidence>
<dbReference type="AlphaFoldDB" id="A0A8C5QXA3"/>
<dbReference type="GO" id="GO:0016787">
    <property type="term" value="F:hydrolase activity"/>
    <property type="evidence" value="ECO:0007669"/>
    <property type="project" value="UniProtKB-KW"/>
</dbReference>
<keyword evidence="16" id="KW-1185">Reference proteome</keyword>
<keyword evidence="10" id="KW-0539">Nucleus</keyword>
<comment type="similarity">
    <text evidence="4">Belongs to the HARBI1 family.</text>
</comment>
<evidence type="ECO:0000256" key="5">
    <source>
        <dbReference type="ARBA" id="ARBA00015519"/>
    </source>
</evidence>
<keyword evidence="9" id="KW-0378">Hydrolase</keyword>
<evidence type="ECO:0000313" key="16">
    <source>
        <dbReference type="Proteomes" id="UP000694569"/>
    </source>
</evidence>
<dbReference type="GO" id="GO:0005634">
    <property type="term" value="C:nucleus"/>
    <property type="evidence" value="ECO:0007669"/>
    <property type="project" value="UniProtKB-SubCell"/>
</dbReference>
<keyword evidence="8" id="KW-0479">Metal-binding</keyword>
<dbReference type="InterPro" id="IPR026103">
    <property type="entry name" value="HARBI1_animal"/>
</dbReference>
<comment type="cofactor">
    <cofactor evidence="1">
        <name>a divalent metal cation</name>
        <dbReference type="ChEBI" id="CHEBI:60240"/>
    </cofactor>
</comment>
<evidence type="ECO:0000256" key="9">
    <source>
        <dbReference type="ARBA" id="ARBA00022801"/>
    </source>
</evidence>
<dbReference type="PRINTS" id="PR02086">
    <property type="entry name" value="PUTNUCHARBI1"/>
</dbReference>
<dbReference type="GeneTree" id="ENSGT00940000154348"/>
<evidence type="ECO:0000256" key="10">
    <source>
        <dbReference type="ARBA" id="ARBA00023242"/>
    </source>
</evidence>